<keyword evidence="2" id="KW-1185">Reference proteome</keyword>
<name>A0ABW6HTD0_9FLAO</name>
<protein>
    <submittedName>
        <fullName evidence="1">Uncharacterized protein</fullName>
    </submittedName>
</protein>
<organism evidence="1 2">
    <name type="scientific">Flavobacterium xylosi</name>
    <dbReference type="NCBI Taxonomy" id="3230415"/>
    <lineage>
        <taxon>Bacteria</taxon>
        <taxon>Pseudomonadati</taxon>
        <taxon>Bacteroidota</taxon>
        <taxon>Flavobacteriia</taxon>
        <taxon>Flavobacteriales</taxon>
        <taxon>Flavobacteriaceae</taxon>
        <taxon>Flavobacterium</taxon>
    </lineage>
</organism>
<proteinExistence type="predicted"/>
<evidence type="ECO:0000313" key="1">
    <source>
        <dbReference type="EMBL" id="MFE3867032.1"/>
    </source>
</evidence>
<comment type="caution">
    <text evidence="1">The sequence shown here is derived from an EMBL/GenBank/DDBJ whole genome shotgun (WGS) entry which is preliminary data.</text>
</comment>
<reference evidence="1 2" key="1">
    <citation type="submission" date="2024-06" db="EMBL/GenBank/DDBJ databases">
        <title>Flavobacterium spp. isolated from glacier.</title>
        <authorList>
            <person name="Han D."/>
        </authorList>
    </citation>
    <scope>NUCLEOTIDE SEQUENCE [LARGE SCALE GENOMIC DNA]</scope>
    <source>
        <strain evidence="1 2">LS2P90</strain>
    </source>
</reference>
<sequence length="80" mass="9621">MNTFINEEEKLKHPYYKLMELRGDELEGELNTWSRLDLIAWLCWNDRNGVYKDEQSLQEFDNILSKEEAIEIITRQITQA</sequence>
<gene>
    <name evidence="1" type="ORF">ACFX5E_02970</name>
</gene>
<evidence type="ECO:0000313" key="2">
    <source>
        <dbReference type="Proteomes" id="UP001600109"/>
    </source>
</evidence>
<dbReference type="Proteomes" id="UP001600109">
    <property type="component" value="Unassembled WGS sequence"/>
</dbReference>
<dbReference type="EMBL" id="JBHZPZ010000003">
    <property type="protein sequence ID" value="MFE3867032.1"/>
    <property type="molecule type" value="Genomic_DNA"/>
</dbReference>
<accession>A0ABW6HTD0</accession>